<dbReference type="AlphaFoldDB" id="A0A380PAR3"/>
<organism evidence="3 4">
    <name type="scientific">Streptomyces griseus</name>
    <dbReference type="NCBI Taxonomy" id="1911"/>
    <lineage>
        <taxon>Bacteria</taxon>
        <taxon>Bacillati</taxon>
        <taxon>Actinomycetota</taxon>
        <taxon>Actinomycetes</taxon>
        <taxon>Kitasatosporales</taxon>
        <taxon>Streptomycetaceae</taxon>
        <taxon>Streptomyces</taxon>
    </lineage>
</organism>
<proteinExistence type="predicted"/>
<dbReference type="RefSeq" id="WP_100452360.1">
    <property type="nucleotide sequence ID" value="NZ_UHID01000009.1"/>
</dbReference>
<dbReference type="EMBL" id="UHID01000009">
    <property type="protein sequence ID" value="SUP62175.1"/>
    <property type="molecule type" value="Genomic_DNA"/>
</dbReference>
<sequence length="217" mass="23037">MPEPQPSSRIDLTHDPAALKALTHPLRVRLLGLLRADGPATASELAATTGETSASTSYHLRVLARHGFVSEAPARDARERRWQAAHTLTTWDNEALLAQPGGEVFLATSRRQQVDHLARTLDRHEADLAAGRLAPAWRAAAHLDDYELRLTPASAAELAREFAARAAELAARDAGNPEAARVVVVTAALPVAGHPDSPRTEESTGADAGPAQDGEAP</sequence>
<dbReference type="GO" id="GO:0003700">
    <property type="term" value="F:DNA-binding transcription factor activity"/>
    <property type="evidence" value="ECO:0007669"/>
    <property type="project" value="InterPro"/>
</dbReference>
<dbReference type="GeneID" id="95070600"/>
<name>A0A380PAR3_STRGR</name>
<dbReference type="InterPro" id="IPR001845">
    <property type="entry name" value="HTH_ArsR_DNA-bd_dom"/>
</dbReference>
<accession>A0A380PAR3</accession>
<gene>
    <name evidence="3" type="ORF">NCTC7807_05339</name>
</gene>
<reference evidence="3 4" key="1">
    <citation type="submission" date="2018-06" db="EMBL/GenBank/DDBJ databases">
        <authorList>
            <consortium name="Pathogen Informatics"/>
            <person name="Doyle S."/>
        </authorList>
    </citation>
    <scope>NUCLEOTIDE SEQUENCE [LARGE SCALE GENOMIC DNA]</scope>
    <source>
        <strain evidence="3 4">NCTC7807</strain>
    </source>
</reference>
<protein>
    <submittedName>
        <fullName evidence="3">Regulatory protein ArsR</fullName>
    </submittedName>
</protein>
<dbReference type="Pfam" id="PF12840">
    <property type="entry name" value="HTH_20"/>
    <property type="match status" value="1"/>
</dbReference>
<dbReference type="InterPro" id="IPR036390">
    <property type="entry name" value="WH_DNA-bd_sf"/>
</dbReference>
<evidence type="ECO:0000259" key="2">
    <source>
        <dbReference type="SMART" id="SM00418"/>
    </source>
</evidence>
<evidence type="ECO:0000313" key="3">
    <source>
        <dbReference type="EMBL" id="SUP62175.1"/>
    </source>
</evidence>
<dbReference type="SMART" id="SM00418">
    <property type="entry name" value="HTH_ARSR"/>
    <property type="match status" value="1"/>
</dbReference>
<feature type="domain" description="HTH arsR-type" evidence="2">
    <location>
        <begin position="17"/>
        <end position="97"/>
    </location>
</feature>
<dbReference type="InterPro" id="IPR036388">
    <property type="entry name" value="WH-like_DNA-bd_sf"/>
</dbReference>
<evidence type="ECO:0000256" key="1">
    <source>
        <dbReference type="SAM" id="MobiDB-lite"/>
    </source>
</evidence>
<evidence type="ECO:0000313" key="4">
    <source>
        <dbReference type="Proteomes" id="UP000254150"/>
    </source>
</evidence>
<feature type="region of interest" description="Disordered" evidence="1">
    <location>
        <begin position="192"/>
        <end position="217"/>
    </location>
</feature>
<dbReference type="Gene3D" id="1.10.10.10">
    <property type="entry name" value="Winged helix-like DNA-binding domain superfamily/Winged helix DNA-binding domain"/>
    <property type="match status" value="1"/>
</dbReference>
<dbReference type="CDD" id="cd00090">
    <property type="entry name" value="HTH_ARSR"/>
    <property type="match status" value="1"/>
</dbReference>
<dbReference type="SUPFAM" id="SSF46785">
    <property type="entry name" value="Winged helix' DNA-binding domain"/>
    <property type="match status" value="1"/>
</dbReference>
<dbReference type="InterPro" id="IPR011991">
    <property type="entry name" value="ArsR-like_HTH"/>
</dbReference>
<dbReference type="Proteomes" id="UP000254150">
    <property type="component" value="Unassembled WGS sequence"/>
</dbReference>